<evidence type="ECO:0000259" key="1">
    <source>
        <dbReference type="Pfam" id="PF13843"/>
    </source>
</evidence>
<accession>A0AAW1FE66</accession>
<dbReference type="PANTHER" id="PTHR47272">
    <property type="entry name" value="DDE_TNP_1_7 DOMAIN-CONTAINING PROTEIN"/>
    <property type="match status" value="1"/>
</dbReference>
<dbReference type="Proteomes" id="UP001488805">
    <property type="component" value="Unassembled WGS sequence"/>
</dbReference>
<dbReference type="Pfam" id="PF13843">
    <property type="entry name" value="DDE_Tnp_1_7"/>
    <property type="match status" value="1"/>
</dbReference>
<sequence length="184" mass="20188">MIISSATTVQNDFTKSAPSFICFLIPSTYKHNVDEVMVAYKGTKAGTLCQYIANKPDKWGFKLFCRASSSGIIHDLLLYQGASTLFNVALPEKEQGLLLGAKVETTLRKIITQPSLSVVFCDNYFISFNLIQKLNANLGVKCICTVRPNHTGGATLMPDKELMKKGRGAFDHRSAEGVISSEMV</sequence>
<dbReference type="EMBL" id="JBCEZU010000067">
    <property type="protein sequence ID" value="KAK9533207.1"/>
    <property type="molecule type" value="Genomic_DNA"/>
</dbReference>
<protein>
    <recommendedName>
        <fullName evidence="1">PiggyBac transposable element-derived protein domain-containing protein</fullName>
    </recommendedName>
</protein>
<evidence type="ECO:0000313" key="2">
    <source>
        <dbReference type="EMBL" id="KAK9533207.1"/>
    </source>
</evidence>
<reference evidence="2 3" key="1">
    <citation type="journal article" date="2024" name="Genome Biol. Evol.">
        <title>Chromosome-level genome assembly of the viviparous eelpout Zoarces viviparus.</title>
        <authorList>
            <person name="Fuhrmann N."/>
            <person name="Brasseur M.V."/>
            <person name="Bakowski C.E."/>
            <person name="Podsiadlowski L."/>
            <person name="Prost S."/>
            <person name="Krehenwinkel H."/>
            <person name="Mayer C."/>
        </authorList>
    </citation>
    <scope>NUCLEOTIDE SEQUENCE [LARGE SCALE GENOMIC DNA]</scope>
    <source>
        <strain evidence="2">NO-MEL_2022_Ind0_liver</strain>
    </source>
</reference>
<gene>
    <name evidence="2" type="ORF">VZT92_008345</name>
</gene>
<evidence type="ECO:0000313" key="3">
    <source>
        <dbReference type="Proteomes" id="UP001488805"/>
    </source>
</evidence>
<dbReference type="AlphaFoldDB" id="A0AAW1FE66"/>
<name>A0AAW1FE66_ZOAVI</name>
<feature type="domain" description="PiggyBac transposable element-derived protein" evidence="1">
    <location>
        <begin position="33"/>
        <end position="165"/>
    </location>
</feature>
<keyword evidence="3" id="KW-1185">Reference proteome</keyword>
<dbReference type="PANTHER" id="PTHR47272:SF1">
    <property type="entry name" value="PIGGYBAC TRANSPOSABLE ELEMENT-DERIVED PROTEIN 3-LIKE"/>
    <property type="match status" value="1"/>
</dbReference>
<organism evidence="2 3">
    <name type="scientific">Zoarces viviparus</name>
    <name type="common">Viviparous eelpout</name>
    <name type="synonym">Blennius viviparus</name>
    <dbReference type="NCBI Taxonomy" id="48416"/>
    <lineage>
        <taxon>Eukaryota</taxon>
        <taxon>Metazoa</taxon>
        <taxon>Chordata</taxon>
        <taxon>Craniata</taxon>
        <taxon>Vertebrata</taxon>
        <taxon>Euteleostomi</taxon>
        <taxon>Actinopterygii</taxon>
        <taxon>Neopterygii</taxon>
        <taxon>Teleostei</taxon>
        <taxon>Neoteleostei</taxon>
        <taxon>Acanthomorphata</taxon>
        <taxon>Eupercaria</taxon>
        <taxon>Perciformes</taxon>
        <taxon>Cottioidei</taxon>
        <taxon>Zoarcales</taxon>
        <taxon>Zoarcidae</taxon>
        <taxon>Zoarcinae</taxon>
        <taxon>Zoarces</taxon>
    </lineage>
</organism>
<comment type="caution">
    <text evidence="2">The sequence shown here is derived from an EMBL/GenBank/DDBJ whole genome shotgun (WGS) entry which is preliminary data.</text>
</comment>
<proteinExistence type="predicted"/>
<dbReference type="InterPro" id="IPR029526">
    <property type="entry name" value="PGBD"/>
</dbReference>